<protein>
    <recommendedName>
        <fullName evidence="2">Tc1-like transposase DDE domain-containing protein</fullName>
    </recommendedName>
</protein>
<evidence type="ECO:0000313" key="4">
    <source>
        <dbReference type="Proteomes" id="UP000654345"/>
    </source>
</evidence>
<dbReference type="NCBIfam" id="NF033545">
    <property type="entry name" value="transpos_IS630"/>
    <property type="match status" value="1"/>
</dbReference>
<dbReference type="RefSeq" id="WP_236038477.1">
    <property type="nucleotide sequence ID" value="NZ_BNJG01000002.1"/>
</dbReference>
<accession>A0ABQ3UXI1</accession>
<evidence type="ECO:0000256" key="1">
    <source>
        <dbReference type="SAM" id="MobiDB-lite"/>
    </source>
</evidence>
<proteinExistence type="predicted"/>
<evidence type="ECO:0000313" key="3">
    <source>
        <dbReference type="EMBL" id="GHO57574.1"/>
    </source>
</evidence>
<dbReference type="InterPro" id="IPR038717">
    <property type="entry name" value="Tc1-like_DDE_dom"/>
</dbReference>
<dbReference type="Proteomes" id="UP000654345">
    <property type="component" value="Unassembled WGS sequence"/>
</dbReference>
<feature type="region of interest" description="Disordered" evidence="1">
    <location>
        <begin position="1"/>
        <end position="26"/>
    </location>
</feature>
<evidence type="ECO:0000259" key="2">
    <source>
        <dbReference type="Pfam" id="PF13358"/>
    </source>
</evidence>
<dbReference type="InterPro" id="IPR047655">
    <property type="entry name" value="Transpos_IS630-like"/>
</dbReference>
<dbReference type="InterPro" id="IPR009057">
    <property type="entry name" value="Homeodomain-like_sf"/>
</dbReference>
<reference evidence="3 4" key="1">
    <citation type="journal article" date="2021" name="Int. J. Syst. Evol. Microbiol.">
        <title>Reticulibacter mediterranei gen. nov., sp. nov., within the new family Reticulibacteraceae fam. nov., and Ktedonospora formicarum gen. nov., sp. nov., Ktedonobacter robiniae sp. nov., Dictyobacter formicarum sp. nov. and Dictyobacter arantiisoli sp. nov., belonging to the class Ktedonobacteria.</title>
        <authorList>
            <person name="Yabe S."/>
            <person name="Zheng Y."/>
            <person name="Wang C.M."/>
            <person name="Sakai Y."/>
            <person name="Abe K."/>
            <person name="Yokota A."/>
            <person name="Donadio S."/>
            <person name="Cavaletti L."/>
            <person name="Monciardini P."/>
        </authorList>
    </citation>
    <scope>NUCLEOTIDE SEQUENCE [LARGE SCALE GENOMIC DNA]</scope>
    <source>
        <strain evidence="3 4">SOSP1-30</strain>
    </source>
</reference>
<dbReference type="EMBL" id="BNJG01000002">
    <property type="protein sequence ID" value="GHO57574.1"/>
    <property type="molecule type" value="Genomic_DNA"/>
</dbReference>
<keyword evidence="4" id="KW-1185">Reference proteome</keyword>
<gene>
    <name evidence="3" type="ORF">KSB_60490</name>
</gene>
<dbReference type="Pfam" id="PF13358">
    <property type="entry name" value="DDE_3"/>
    <property type="match status" value="1"/>
</dbReference>
<feature type="domain" description="Tc1-like transposase DDE" evidence="2">
    <location>
        <begin position="212"/>
        <end position="339"/>
    </location>
</feature>
<comment type="caution">
    <text evidence="3">The sequence shown here is derived from an EMBL/GenBank/DDBJ whole genome shotgun (WGS) entry which is preliminary data.</text>
</comment>
<dbReference type="Pfam" id="PF13565">
    <property type="entry name" value="HTH_32"/>
    <property type="match status" value="1"/>
</dbReference>
<dbReference type="SUPFAM" id="SSF46689">
    <property type="entry name" value="Homeodomain-like"/>
    <property type="match status" value="1"/>
</dbReference>
<name>A0ABQ3UXI1_9CHLR</name>
<sequence>MPKHVSARAAQDEQEERQVRKLAGSHHAPADWKFHAQMVVENWAGKTPDEIAVDLDCHPQTVRLHLNRFNAEGINGLGMREGAGRKPRLTELERSKILALAKQPPPGRLERYADGSLEAREEEGSAQWSLDALTEAAHAAGIQVERNQIRRMYLHEGKRWRRTHSWGESDDKDARLKRTVVVIHYTQPPKGSTTIGTDELGPVIPGTFAPVPGWSADGHRIKAPLEYSRGDDKVWIYGALRVRDGKEITRCTAARNSKNSIELLKDIETDNPTGDLFLITDNLSSHNSLEILTWLADHPRIQRIFIRRGACWLNMQEGWWRLFRRDAFAGQSFANASEIERCRSPLRNSTTEPSRGCGDDLPKRGANLRRLFCYRL</sequence>
<organism evidence="3 4">
    <name type="scientific">Ktedonobacter robiniae</name>
    <dbReference type="NCBI Taxonomy" id="2778365"/>
    <lineage>
        <taxon>Bacteria</taxon>
        <taxon>Bacillati</taxon>
        <taxon>Chloroflexota</taxon>
        <taxon>Ktedonobacteria</taxon>
        <taxon>Ktedonobacterales</taxon>
        <taxon>Ktedonobacteraceae</taxon>
        <taxon>Ktedonobacter</taxon>
    </lineage>
</organism>